<proteinExistence type="predicted"/>
<dbReference type="SUPFAM" id="SSF56059">
    <property type="entry name" value="Glutathione synthetase ATP-binding domain-like"/>
    <property type="match status" value="1"/>
</dbReference>
<dbReference type="PANTHER" id="PTHR21621:SF0">
    <property type="entry name" value="BETA-CITRYLGLUTAMATE SYNTHASE B-RELATED"/>
    <property type="match status" value="1"/>
</dbReference>
<evidence type="ECO:0000313" key="1">
    <source>
        <dbReference type="EMBL" id="MFC3908683.1"/>
    </source>
</evidence>
<dbReference type="RefSeq" id="WP_382342191.1">
    <property type="nucleotide sequence ID" value="NZ_JBHSAB010000010.1"/>
</dbReference>
<comment type="caution">
    <text evidence="1">The sequence shown here is derived from an EMBL/GenBank/DDBJ whole genome shotgun (WGS) entry which is preliminary data.</text>
</comment>
<dbReference type="PANTHER" id="PTHR21621">
    <property type="entry name" value="RIBOSOMAL PROTEIN S6 MODIFICATION PROTEIN"/>
    <property type="match status" value="1"/>
</dbReference>
<reference evidence="2" key="1">
    <citation type="journal article" date="2019" name="Int. J. Syst. Evol. Microbiol.">
        <title>The Global Catalogue of Microorganisms (GCM) 10K type strain sequencing project: providing services to taxonomists for standard genome sequencing and annotation.</title>
        <authorList>
            <consortium name="The Broad Institute Genomics Platform"/>
            <consortium name="The Broad Institute Genome Sequencing Center for Infectious Disease"/>
            <person name="Wu L."/>
            <person name="Ma J."/>
        </authorList>
    </citation>
    <scope>NUCLEOTIDE SEQUENCE [LARGE SCALE GENOMIC DNA]</scope>
    <source>
        <strain evidence="2">CCUG 59858</strain>
    </source>
</reference>
<dbReference type="EMBL" id="JBHSAB010000010">
    <property type="protein sequence ID" value="MFC3908683.1"/>
    <property type="molecule type" value="Genomic_DNA"/>
</dbReference>
<name>A0ABV8CEE4_9GAMM</name>
<accession>A0ABV8CEE4</accession>
<protein>
    <recommendedName>
        <fullName evidence="3">Glutathione synthase/Ribosomal protein S6 modification enzyme (Glutaminyl transferase)</fullName>
    </recommendedName>
</protein>
<organism evidence="1 2">
    <name type="scientific">Legionella dresdenensis</name>
    <dbReference type="NCBI Taxonomy" id="450200"/>
    <lineage>
        <taxon>Bacteria</taxon>
        <taxon>Pseudomonadati</taxon>
        <taxon>Pseudomonadota</taxon>
        <taxon>Gammaproteobacteria</taxon>
        <taxon>Legionellales</taxon>
        <taxon>Legionellaceae</taxon>
        <taxon>Legionella</taxon>
    </lineage>
</organism>
<evidence type="ECO:0008006" key="3">
    <source>
        <dbReference type="Google" id="ProtNLM"/>
    </source>
</evidence>
<dbReference type="Gene3D" id="3.30.470.20">
    <property type="entry name" value="ATP-grasp fold, B domain"/>
    <property type="match status" value="1"/>
</dbReference>
<dbReference type="Proteomes" id="UP001595758">
    <property type="component" value="Unassembled WGS sequence"/>
</dbReference>
<sequence>MKFLIATEADDPSALLVKLALEEEGHEVRLLFTADLPTRQKNSIYLESGRSTWVASDDLDGSIADKQYDVVWWWRGRKPFLAKEQFHPDDYHFVRRENYLFHDAIVQNISPAAWWVNDLKAAKTVNSKLYQLKIASACGLTIPDTLVSNNPVDVRTFALKHKYKGMIYKPFCSSFWFEEGRVKISYTVSLNFSDLPANSVLQNTPGIYQQQISKKYELRVTCFGDYLIAARLDSQQHADGKIDWRAIPDGQMSVEPYELPASIADKIRQFMRKTGLVFGSLDFIVSTEGEYIFLEVNEQGQFLWLEQYNAEFNMLDTFVNFLTQKSENFTWNMAKKEHKMAAYQDKIQPILKHNMEHHVNLNNEHYWMAQ</sequence>
<evidence type="ECO:0000313" key="2">
    <source>
        <dbReference type="Proteomes" id="UP001595758"/>
    </source>
</evidence>
<gene>
    <name evidence="1" type="ORF">ACFORL_06280</name>
</gene>
<keyword evidence="2" id="KW-1185">Reference proteome</keyword>